<comment type="caution">
    <text evidence="2">The sequence shown here is derived from an EMBL/GenBank/DDBJ whole genome shotgun (WGS) entry which is preliminary data.</text>
</comment>
<feature type="signal peptide" evidence="1">
    <location>
        <begin position="1"/>
        <end position="33"/>
    </location>
</feature>
<feature type="chain" id="PRO_5045223066" evidence="1">
    <location>
        <begin position="34"/>
        <end position="417"/>
    </location>
</feature>
<evidence type="ECO:0000313" key="3">
    <source>
        <dbReference type="Proteomes" id="UP001602089"/>
    </source>
</evidence>
<keyword evidence="3" id="KW-1185">Reference proteome</keyword>
<name>A0ABW6TG36_9NOCA</name>
<keyword evidence="1" id="KW-0732">Signal</keyword>
<protein>
    <submittedName>
        <fullName evidence="2">Uncharacterized protein</fullName>
    </submittedName>
</protein>
<gene>
    <name evidence="2" type="ORF">ACFYY5_19905</name>
</gene>
<accession>A0ABW6TG36</accession>
<dbReference type="RefSeq" id="WP_387130786.1">
    <property type="nucleotide sequence ID" value="NZ_JADLPS010000009.1"/>
</dbReference>
<dbReference type="EMBL" id="JBIATK010000006">
    <property type="protein sequence ID" value="MFF4025110.1"/>
    <property type="molecule type" value="Genomic_DNA"/>
</dbReference>
<dbReference type="Proteomes" id="UP001602089">
    <property type="component" value="Unassembled WGS sequence"/>
</dbReference>
<organism evidence="2 3">
    <name type="scientific">Nocardia elegans</name>
    <dbReference type="NCBI Taxonomy" id="300029"/>
    <lineage>
        <taxon>Bacteria</taxon>
        <taxon>Bacillati</taxon>
        <taxon>Actinomycetota</taxon>
        <taxon>Actinomycetes</taxon>
        <taxon>Mycobacteriales</taxon>
        <taxon>Nocardiaceae</taxon>
        <taxon>Nocardia</taxon>
    </lineage>
</organism>
<evidence type="ECO:0000313" key="2">
    <source>
        <dbReference type="EMBL" id="MFF4025110.1"/>
    </source>
</evidence>
<reference evidence="2 3" key="1">
    <citation type="submission" date="2024-10" db="EMBL/GenBank/DDBJ databases">
        <title>The Natural Products Discovery Center: Release of the First 8490 Sequenced Strains for Exploring Actinobacteria Biosynthetic Diversity.</title>
        <authorList>
            <person name="Kalkreuter E."/>
            <person name="Kautsar S.A."/>
            <person name="Yang D."/>
            <person name="Bader C.D."/>
            <person name="Teijaro C.N."/>
            <person name="Fluegel L."/>
            <person name="Davis C.M."/>
            <person name="Simpson J.R."/>
            <person name="Lauterbach L."/>
            <person name="Steele A.D."/>
            <person name="Gui C."/>
            <person name="Meng S."/>
            <person name="Li G."/>
            <person name="Viehrig K."/>
            <person name="Ye F."/>
            <person name="Su P."/>
            <person name="Kiefer A.F."/>
            <person name="Nichols A."/>
            <person name="Cepeda A.J."/>
            <person name="Yan W."/>
            <person name="Fan B."/>
            <person name="Jiang Y."/>
            <person name="Adhikari A."/>
            <person name="Zheng C.-J."/>
            <person name="Schuster L."/>
            <person name="Cowan T.M."/>
            <person name="Smanski M.J."/>
            <person name="Chevrette M.G."/>
            <person name="De Carvalho L.P.S."/>
            <person name="Shen B."/>
        </authorList>
    </citation>
    <scope>NUCLEOTIDE SEQUENCE [LARGE SCALE GENOMIC DNA]</scope>
    <source>
        <strain evidence="2 3">NPDC001867</strain>
    </source>
</reference>
<sequence length="417" mass="43707">MRTSSRSRCARMLGVLLAVWAGVWSAPSAGAQAAPDSPLCAWRFMSNSTVLNVAFPDANATCWVLPYALGPGDSIELSGSYPAARYFSLNTYGTNLDTVDTLRDNQIAPDPGSANPFAAPTAAPETQRRWHARLVTGAADHGRNEIRALPAAQNAPIGFVIIRVYVPTDPTSAGGGVPLPDATLTVAGATVTRQPCSRVFDPSAYPGPLAQAATAGFDQVIAGAAAGAFPGNVPEATFVNPASTSGLFPNGDNKYLGAGLTYQPGRLVVVRGKAPHFPDSRAGQPPTDPAQQVRYWSMCQNDLVTPYPVVACAADFQTRLDADGYYTYVVAAPEDLPAQMDSSVTALPWGSTQVAKKVLFLRNMLPSESFYPQSIQASQERGGDPATTMGPYYPVATYCTTAVFAATGAAGCFGAGR</sequence>
<evidence type="ECO:0000256" key="1">
    <source>
        <dbReference type="SAM" id="SignalP"/>
    </source>
</evidence>
<proteinExistence type="predicted"/>